<evidence type="ECO:0000256" key="4">
    <source>
        <dbReference type="SAM" id="Phobius"/>
    </source>
</evidence>
<feature type="transmembrane region" description="Helical" evidence="4">
    <location>
        <begin position="258"/>
        <end position="280"/>
    </location>
</feature>
<feature type="transmembrane region" description="Helical" evidence="4">
    <location>
        <begin position="380"/>
        <end position="401"/>
    </location>
</feature>
<name>A0ABQ5Q4E5_9BACT</name>
<dbReference type="InterPro" id="IPR020846">
    <property type="entry name" value="MFS_dom"/>
</dbReference>
<dbReference type="Gene3D" id="1.20.1250.20">
    <property type="entry name" value="MFS general substrate transporter like domains"/>
    <property type="match status" value="2"/>
</dbReference>
<dbReference type="RefSeq" id="WP_285723385.1">
    <property type="nucleotide sequence ID" value="NZ_BSDD01000001.1"/>
</dbReference>
<dbReference type="Proteomes" id="UP001165089">
    <property type="component" value="Unassembled WGS sequence"/>
</dbReference>
<reference evidence="6 7" key="1">
    <citation type="journal article" date="2023" name="Antonie Van Leeuwenhoek">
        <title>Mesoterricola silvestris gen. nov., sp. nov., Mesoterricola sediminis sp. nov., Geothrix oryzae sp. nov., Geothrix edaphica sp. nov., Geothrix rubra sp. nov., and Geothrix limicola sp. nov., six novel members of Acidobacteriota isolated from soils.</title>
        <authorList>
            <person name="Itoh H."/>
            <person name="Sugisawa Y."/>
            <person name="Mise K."/>
            <person name="Xu Z."/>
            <person name="Kuniyasu M."/>
            <person name="Ushijima N."/>
            <person name="Kawano K."/>
            <person name="Kobayashi E."/>
            <person name="Shiratori Y."/>
            <person name="Masuda Y."/>
            <person name="Senoo K."/>
        </authorList>
    </citation>
    <scope>NUCLEOTIDE SEQUENCE [LARGE SCALE GENOMIC DNA]</scope>
    <source>
        <strain evidence="6 7">Red803</strain>
    </source>
</reference>
<dbReference type="PANTHER" id="PTHR23518">
    <property type="entry name" value="C-METHYLTRANSFERASE"/>
    <property type="match status" value="1"/>
</dbReference>
<keyword evidence="7" id="KW-1185">Reference proteome</keyword>
<accession>A0ABQ5Q4E5</accession>
<keyword evidence="1 4" id="KW-0812">Transmembrane</keyword>
<comment type="caution">
    <text evidence="6">The sequence shown here is derived from an EMBL/GenBank/DDBJ whole genome shotgun (WGS) entry which is preliminary data.</text>
</comment>
<dbReference type="PANTHER" id="PTHR23518:SF2">
    <property type="entry name" value="MAJOR FACILITATOR SUPERFAMILY TRANSPORTER"/>
    <property type="match status" value="1"/>
</dbReference>
<dbReference type="CDD" id="cd17370">
    <property type="entry name" value="MFS_MJ1317_like"/>
    <property type="match status" value="1"/>
</dbReference>
<feature type="transmembrane region" description="Helical" evidence="4">
    <location>
        <begin position="81"/>
        <end position="105"/>
    </location>
</feature>
<protein>
    <submittedName>
        <fullName evidence="6">MFS transporter</fullName>
    </submittedName>
</protein>
<keyword evidence="3 4" id="KW-0472">Membrane</keyword>
<feature type="transmembrane region" description="Helical" evidence="4">
    <location>
        <begin position="292"/>
        <end position="312"/>
    </location>
</feature>
<dbReference type="EMBL" id="BSDD01000001">
    <property type="protein sequence ID" value="GLH69388.1"/>
    <property type="molecule type" value="Genomic_DNA"/>
</dbReference>
<proteinExistence type="predicted"/>
<keyword evidence="2 4" id="KW-1133">Transmembrane helix</keyword>
<evidence type="ECO:0000256" key="3">
    <source>
        <dbReference type="ARBA" id="ARBA00023136"/>
    </source>
</evidence>
<evidence type="ECO:0000256" key="1">
    <source>
        <dbReference type="ARBA" id="ARBA00022692"/>
    </source>
</evidence>
<evidence type="ECO:0000259" key="5">
    <source>
        <dbReference type="PROSITE" id="PS50850"/>
    </source>
</evidence>
<dbReference type="InterPro" id="IPR011701">
    <property type="entry name" value="MFS"/>
</dbReference>
<dbReference type="PROSITE" id="PS50850">
    <property type="entry name" value="MFS"/>
    <property type="match status" value="1"/>
</dbReference>
<sequence>MKAREAGTPWLNRTVGGLALTSLLSDLGHEAQSTLLPAFLAALGAPPLALGAIEGVSDAAASFVKLGAGWLSDRLRRRKPFVVAGYAATGLASGIIALAGGWPLVLTGKLFGWIGKGVRGPLRDAMLARSIPPEARGRAFGFHRAGDTVGAILGPLLAVLLLGWGAAHGHAALPWLRTLMAWTLVPGLGAAAVMAWSVRETLGAGAPSEDGDHLHHAPGAFRRYLTAVGVFGAGDYAHTLLILAAAQLLAPAHGLARAAVWGAGLYVWHNAIYALAAFPAGALADRFGHRRILALGYGVSVAVPLLLVGAFLRGAASLPLLALVFALAGLVNGVQDTLEGSAVAGFVPESERGFGYGLLGAVNGVGDLASSLMVGGLWTLWPTLGFGYAALMMALGAGLMAREARAA</sequence>
<organism evidence="6 7">
    <name type="scientific">Geothrix rubra</name>
    <dbReference type="NCBI Taxonomy" id="2927977"/>
    <lineage>
        <taxon>Bacteria</taxon>
        <taxon>Pseudomonadati</taxon>
        <taxon>Acidobacteriota</taxon>
        <taxon>Holophagae</taxon>
        <taxon>Holophagales</taxon>
        <taxon>Holophagaceae</taxon>
        <taxon>Geothrix</taxon>
    </lineage>
</organism>
<feature type="transmembrane region" description="Helical" evidence="4">
    <location>
        <begin position="148"/>
        <end position="167"/>
    </location>
</feature>
<dbReference type="SUPFAM" id="SSF103473">
    <property type="entry name" value="MFS general substrate transporter"/>
    <property type="match status" value="1"/>
</dbReference>
<feature type="domain" description="Major facilitator superfamily (MFS) profile" evidence="5">
    <location>
        <begin position="14"/>
        <end position="405"/>
    </location>
</feature>
<evidence type="ECO:0000313" key="7">
    <source>
        <dbReference type="Proteomes" id="UP001165089"/>
    </source>
</evidence>
<dbReference type="InterPro" id="IPR036259">
    <property type="entry name" value="MFS_trans_sf"/>
</dbReference>
<evidence type="ECO:0000313" key="6">
    <source>
        <dbReference type="EMBL" id="GLH69388.1"/>
    </source>
</evidence>
<evidence type="ECO:0000256" key="2">
    <source>
        <dbReference type="ARBA" id="ARBA00022989"/>
    </source>
</evidence>
<gene>
    <name evidence="6" type="ORF">GETHPA_09210</name>
</gene>
<dbReference type="Pfam" id="PF07690">
    <property type="entry name" value="MFS_1"/>
    <property type="match status" value="2"/>
</dbReference>